<protein>
    <submittedName>
        <fullName evidence="1">Uncharacterized protein</fullName>
    </submittedName>
</protein>
<evidence type="ECO:0000313" key="1">
    <source>
        <dbReference type="EMBL" id="KAF3506570.1"/>
    </source>
</evidence>
<reference evidence="1" key="1">
    <citation type="submission" date="2019-12" db="EMBL/GenBank/DDBJ databases">
        <title>Genome sequencing and annotation of Brassica cretica.</title>
        <authorList>
            <person name="Studholme D.J."/>
            <person name="Sarris P."/>
        </authorList>
    </citation>
    <scope>NUCLEOTIDE SEQUENCE</scope>
    <source>
        <strain evidence="1">PFS-109/04</strain>
        <tissue evidence="1">Leaf</tissue>
    </source>
</reference>
<dbReference type="AlphaFoldDB" id="A0A8S9NVG0"/>
<dbReference type="EMBL" id="QGKX02001521">
    <property type="protein sequence ID" value="KAF3506570.1"/>
    <property type="molecule type" value="Genomic_DNA"/>
</dbReference>
<accession>A0A8S9NVG0</accession>
<name>A0A8S9NVG0_BRACR</name>
<comment type="caution">
    <text evidence="1">The sequence shown here is derived from an EMBL/GenBank/DDBJ whole genome shotgun (WGS) entry which is preliminary data.</text>
</comment>
<dbReference type="Proteomes" id="UP000712600">
    <property type="component" value="Unassembled WGS sequence"/>
</dbReference>
<proteinExistence type="predicted"/>
<sequence>MEEKEKEKRVHIYFQDLIEFLVFVHFTIRTQIQLMQGGIQSLLTNQQVKLRGCVKQLVPGLHQANPSQMVTLIILSRRRKLRLTVIENEKKKKTKREKKKFWLVTAK</sequence>
<organism evidence="1 2">
    <name type="scientific">Brassica cretica</name>
    <name type="common">Mustard</name>
    <dbReference type="NCBI Taxonomy" id="69181"/>
    <lineage>
        <taxon>Eukaryota</taxon>
        <taxon>Viridiplantae</taxon>
        <taxon>Streptophyta</taxon>
        <taxon>Embryophyta</taxon>
        <taxon>Tracheophyta</taxon>
        <taxon>Spermatophyta</taxon>
        <taxon>Magnoliopsida</taxon>
        <taxon>eudicotyledons</taxon>
        <taxon>Gunneridae</taxon>
        <taxon>Pentapetalae</taxon>
        <taxon>rosids</taxon>
        <taxon>malvids</taxon>
        <taxon>Brassicales</taxon>
        <taxon>Brassicaceae</taxon>
        <taxon>Brassiceae</taxon>
        <taxon>Brassica</taxon>
    </lineage>
</organism>
<evidence type="ECO:0000313" key="2">
    <source>
        <dbReference type="Proteomes" id="UP000712600"/>
    </source>
</evidence>
<gene>
    <name evidence="1" type="ORF">F2Q69_00009125</name>
</gene>